<dbReference type="SUPFAM" id="SSF53784">
    <property type="entry name" value="Phosphofructokinase"/>
    <property type="match status" value="1"/>
</dbReference>
<keyword evidence="10" id="KW-0812">Transmembrane</keyword>
<keyword evidence="13" id="KW-1185">Reference proteome</keyword>
<keyword evidence="10" id="KW-1133">Transmembrane helix</keyword>
<keyword evidence="10" id="KW-0472">Membrane</keyword>
<gene>
    <name evidence="12" type="ORF">M9458_046182</name>
</gene>
<dbReference type="Pfam" id="PF00365">
    <property type="entry name" value="PFK"/>
    <property type="match status" value="1"/>
</dbReference>
<reference evidence="12 13" key="1">
    <citation type="submission" date="2024-05" db="EMBL/GenBank/DDBJ databases">
        <title>Genome sequencing and assembly of Indian major carp, Cirrhinus mrigala (Hamilton, 1822).</title>
        <authorList>
            <person name="Mohindra V."/>
            <person name="Chowdhury L.M."/>
            <person name="Lal K."/>
            <person name="Jena J.K."/>
        </authorList>
    </citation>
    <scope>NUCLEOTIDE SEQUENCE [LARGE SCALE GENOMIC DNA]</scope>
    <source>
        <strain evidence="12">CM1030</strain>
        <tissue evidence="12">Blood</tissue>
    </source>
</reference>
<dbReference type="Proteomes" id="UP001529510">
    <property type="component" value="Unassembled WGS sequence"/>
</dbReference>
<evidence type="ECO:0000313" key="13">
    <source>
        <dbReference type="Proteomes" id="UP001529510"/>
    </source>
</evidence>
<evidence type="ECO:0000256" key="1">
    <source>
        <dbReference type="ARBA" id="ARBA00001946"/>
    </source>
</evidence>
<evidence type="ECO:0000256" key="2">
    <source>
        <dbReference type="ARBA" id="ARBA00004679"/>
    </source>
</evidence>
<dbReference type="GO" id="GO:0003872">
    <property type="term" value="F:6-phosphofructokinase activity"/>
    <property type="evidence" value="ECO:0007669"/>
    <property type="project" value="UniProtKB-EC"/>
</dbReference>
<organism evidence="12 13">
    <name type="scientific">Cirrhinus mrigala</name>
    <name type="common">Mrigala</name>
    <dbReference type="NCBI Taxonomy" id="683832"/>
    <lineage>
        <taxon>Eukaryota</taxon>
        <taxon>Metazoa</taxon>
        <taxon>Chordata</taxon>
        <taxon>Craniata</taxon>
        <taxon>Vertebrata</taxon>
        <taxon>Euteleostomi</taxon>
        <taxon>Actinopterygii</taxon>
        <taxon>Neopterygii</taxon>
        <taxon>Teleostei</taxon>
        <taxon>Ostariophysi</taxon>
        <taxon>Cypriniformes</taxon>
        <taxon>Cyprinidae</taxon>
        <taxon>Labeoninae</taxon>
        <taxon>Labeonini</taxon>
        <taxon>Cirrhinus</taxon>
    </lineage>
</organism>
<keyword evidence="8" id="KW-0324">Glycolysis</keyword>
<comment type="pathway">
    <text evidence="2">Carbohydrate degradation; glycolysis; D-glyceraldehyde 3-phosphate and glycerone phosphate from D-glucose: step 3/4.</text>
</comment>
<feature type="domain" description="Phosphofructokinase" evidence="11">
    <location>
        <begin position="1"/>
        <end position="50"/>
    </location>
</feature>
<name>A0ABD0NB28_CIRMR</name>
<dbReference type="Gene3D" id="3.40.50.460">
    <property type="entry name" value="Phosphofructokinase domain"/>
    <property type="match status" value="1"/>
</dbReference>
<dbReference type="InterPro" id="IPR022953">
    <property type="entry name" value="ATP_PFK"/>
</dbReference>
<evidence type="ECO:0000256" key="3">
    <source>
        <dbReference type="ARBA" id="ARBA00022490"/>
    </source>
</evidence>
<keyword evidence="6" id="KW-0418">Kinase</keyword>
<comment type="catalytic activity">
    <reaction evidence="9">
        <text>beta-D-fructose 6-phosphate + ATP = beta-D-fructose 1,6-bisphosphate + ADP + H(+)</text>
        <dbReference type="Rhea" id="RHEA:16109"/>
        <dbReference type="ChEBI" id="CHEBI:15378"/>
        <dbReference type="ChEBI" id="CHEBI:30616"/>
        <dbReference type="ChEBI" id="CHEBI:32966"/>
        <dbReference type="ChEBI" id="CHEBI:57634"/>
        <dbReference type="ChEBI" id="CHEBI:456216"/>
        <dbReference type="EC" id="2.7.1.11"/>
    </reaction>
</comment>
<evidence type="ECO:0000256" key="6">
    <source>
        <dbReference type="ARBA" id="ARBA00022777"/>
    </source>
</evidence>
<dbReference type="EMBL" id="JAMKFB020000023">
    <property type="protein sequence ID" value="KAL0158106.1"/>
    <property type="molecule type" value="Genomic_DNA"/>
</dbReference>
<feature type="non-terminal residue" evidence="12">
    <location>
        <position position="51"/>
    </location>
</feature>
<evidence type="ECO:0000256" key="8">
    <source>
        <dbReference type="ARBA" id="ARBA00023152"/>
    </source>
</evidence>
<evidence type="ECO:0000256" key="4">
    <source>
        <dbReference type="ARBA" id="ARBA00022679"/>
    </source>
</evidence>
<dbReference type="PANTHER" id="PTHR13697:SF59">
    <property type="entry name" value="ATP-DEPENDENT 6-PHOSPHOFRUCTOKINASE, MUSCLE TYPE"/>
    <property type="match status" value="1"/>
</dbReference>
<evidence type="ECO:0000313" key="12">
    <source>
        <dbReference type="EMBL" id="KAL0158106.1"/>
    </source>
</evidence>
<comment type="caution">
    <text evidence="12">The sequence shown here is derived from an EMBL/GenBank/DDBJ whole genome shotgun (WGS) entry which is preliminary data.</text>
</comment>
<evidence type="ECO:0000256" key="7">
    <source>
        <dbReference type="ARBA" id="ARBA00022842"/>
    </source>
</evidence>
<comment type="cofactor">
    <cofactor evidence="1">
        <name>Mg(2+)</name>
        <dbReference type="ChEBI" id="CHEBI:18420"/>
    </cofactor>
</comment>
<accession>A0ABD0NB28</accession>
<protein>
    <recommendedName>
        <fullName evidence="11">Phosphofructokinase domain-containing protein</fullName>
    </recommendedName>
</protein>
<evidence type="ECO:0000256" key="10">
    <source>
        <dbReference type="SAM" id="Phobius"/>
    </source>
</evidence>
<dbReference type="AlphaFoldDB" id="A0ABD0NB28"/>
<keyword evidence="5" id="KW-0479">Metal-binding</keyword>
<evidence type="ECO:0000256" key="9">
    <source>
        <dbReference type="ARBA" id="ARBA00048070"/>
    </source>
</evidence>
<keyword evidence="4" id="KW-0808">Transferase</keyword>
<dbReference type="PRINTS" id="PR00476">
    <property type="entry name" value="PHFRCTKINASE"/>
</dbReference>
<dbReference type="InterPro" id="IPR000023">
    <property type="entry name" value="Phosphofructokinase_dom"/>
</dbReference>
<evidence type="ECO:0000256" key="5">
    <source>
        <dbReference type="ARBA" id="ARBA00022723"/>
    </source>
</evidence>
<sequence>IKQSAAGTKRRVFIIETMGGYCGYLATMAGLSAGADAAYIYEEKFGISDLE</sequence>
<evidence type="ECO:0000259" key="11">
    <source>
        <dbReference type="Pfam" id="PF00365"/>
    </source>
</evidence>
<keyword evidence="3" id="KW-0963">Cytoplasm</keyword>
<dbReference type="PANTHER" id="PTHR13697">
    <property type="entry name" value="PHOSPHOFRUCTOKINASE"/>
    <property type="match status" value="1"/>
</dbReference>
<dbReference type="GO" id="GO:0046872">
    <property type="term" value="F:metal ion binding"/>
    <property type="evidence" value="ECO:0007669"/>
    <property type="project" value="UniProtKB-KW"/>
</dbReference>
<proteinExistence type="predicted"/>
<dbReference type="InterPro" id="IPR035966">
    <property type="entry name" value="PKF_sf"/>
</dbReference>
<feature type="non-terminal residue" evidence="12">
    <location>
        <position position="1"/>
    </location>
</feature>
<keyword evidence="7" id="KW-0460">Magnesium</keyword>
<feature type="transmembrane region" description="Helical" evidence="10">
    <location>
        <begin position="21"/>
        <end position="41"/>
    </location>
</feature>